<dbReference type="GO" id="GO:0008170">
    <property type="term" value="F:N-methyltransferase activity"/>
    <property type="evidence" value="ECO:0007669"/>
    <property type="project" value="UniProtKB-ARBA"/>
</dbReference>
<evidence type="ECO:0000256" key="4">
    <source>
        <dbReference type="ARBA" id="ARBA00022679"/>
    </source>
</evidence>
<dbReference type="OrthoDB" id="9816072at2"/>
<feature type="domain" description="Methyltransferase small" evidence="6">
    <location>
        <begin position="168"/>
        <end position="336"/>
    </location>
</feature>
<dbReference type="PROSITE" id="PS00092">
    <property type="entry name" value="N6_MTASE"/>
    <property type="match status" value="1"/>
</dbReference>
<evidence type="ECO:0000256" key="3">
    <source>
        <dbReference type="ARBA" id="ARBA00022603"/>
    </source>
</evidence>
<keyword evidence="8" id="KW-1185">Reference proteome</keyword>
<keyword evidence="1" id="KW-0963">Cytoplasm</keyword>
<dbReference type="GO" id="GO:0032259">
    <property type="term" value="P:methylation"/>
    <property type="evidence" value="ECO:0007669"/>
    <property type="project" value="UniProtKB-KW"/>
</dbReference>
<evidence type="ECO:0000256" key="5">
    <source>
        <dbReference type="ARBA" id="ARBA00022691"/>
    </source>
</evidence>
<proteinExistence type="predicted"/>
<dbReference type="RefSeq" id="WP_110749523.1">
    <property type="nucleotide sequence ID" value="NZ_QJTF01000004.1"/>
</dbReference>
<dbReference type="Pfam" id="PF05175">
    <property type="entry name" value="MTS"/>
    <property type="match status" value="1"/>
</dbReference>
<dbReference type="InterPro" id="IPR002052">
    <property type="entry name" value="DNA_methylase_N6_adenine_CS"/>
</dbReference>
<dbReference type="GO" id="GO:0006364">
    <property type="term" value="P:rRNA processing"/>
    <property type="evidence" value="ECO:0007669"/>
    <property type="project" value="UniProtKB-KW"/>
</dbReference>
<dbReference type="AlphaFoldDB" id="A0A318TJ87"/>
<dbReference type="GO" id="GO:0003676">
    <property type="term" value="F:nucleic acid binding"/>
    <property type="evidence" value="ECO:0007669"/>
    <property type="project" value="InterPro"/>
</dbReference>
<dbReference type="GO" id="GO:0008757">
    <property type="term" value="F:S-adenosylmethionine-dependent methyltransferase activity"/>
    <property type="evidence" value="ECO:0007669"/>
    <property type="project" value="InterPro"/>
</dbReference>
<evidence type="ECO:0000256" key="2">
    <source>
        <dbReference type="ARBA" id="ARBA00022552"/>
    </source>
</evidence>
<evidence type="ECO:0000256" key="1">
    <source>
        <dbReference type="ARBA" id="ARBA00022490"/>
    </source>
</evidence>
<dbReference type="PANTHER" id="PTHR47816">
    <property type="entry name" value="RIBOSOMAL RNA SMALL SUBUNIT METHYLTRANSFERASE C"/>
    <property type="match status" value="1"/>
</dbReference>
<dbReference type="Proteomes" id="UP000247454">
    <property type="component" value="Unassembled WGS sequence"/>
</dbReference>
<organism evidence="7 8">
    <name type="scientific">Phyllobacterium leguminum</name>
    <dbReference type="NCBI Taxonomy" id="314237"/>
    <lineage>
        <taxon>Bacteria</taxon>
        <taxon>Pseudomonadati</taxon>
        <taxon>Pseudomonadota</taxon>
        <taxon>Alphaproteobacteria</taxon>
        <taxon>Hyphomicrobiales</taxon>
        <taxon>Phyllobacteriaceae</taxon>
        <taxon>Phyllobacterium</taxon>
    </lineage>
</organism>
<keyword evidence="4 7" id="KW-0808">Transferase</keyword>
<keyword evidence="2" id="KW-0698">rRNA processing</keyword>
<sequence>MASPAQQTLFLPYENGILPLPGEGARFLVAGIEADMAPSDAWKRALTCLQPFRPDYLTLERAGFHVVPRLGGSAGFDGGLMLIGKHRGRNEQWFADLLSRVAPNGTIVVCGDKKLGIDGFRKWAEKVAVAEDRLSKNHAVVFWMKRPSELSEEAINALRPVGKRVDNRFDTAPGMFSYGDIDKGSALLASHLQGRLKGAVADFGAGWGYLSAECVKHPQKISKLDLYEADFEAIEAARKNLSGLSGGIPLGFFWHDLVAEPVMEIYDTVVMNPPFHEGRAMDVSLGINFIAVAARRLKPGGRLLLVANRQLPYEAALAPLFRSVEMLQDAQGFKVIEARR</sequence>
<evidence type="ECO:0000313" key="7">
    <source>
        <dbReference type="EMBL" id="PYE89230.1"/>
    </source>
</evidence>
<dbReference type="InterPro" id="IPR046977">
    <property type="entry name" value="RsmC/RlmG"/>
</dbReference>
<dbReference type="InterPro" id="IPR029063">
    <property type="entry name" value="SAM-dependent_MTases_sf"/>
</dbReference>
<dbReference type="PANTHER" id="PTHR47816:SF4">
    <property type="entry name" value="RIBOSOMAL RNA SMALL SUBUNIT METHYLTRANSFERASE C"/>
    <property type="match status" value="1"/>
</dbReference>
<name>A0A318TJ87_9HYPH</name>
<dbReference type="SUPFAM" id="SSF53335">
    <property type="entry name" value="S-adenosyl-L-methionine-dependent methyltransferases"/>
    <property type="match status" value="1"/>
</dbReference>
<evidence type="ECO:0000259" key="6">
    <source>
        <dbReference type="Pfam" id="PF05175"/>
    </source>
</evidence>
<keyword evidence="5" id="KW-0949">S-adenosyl-L-methionine</keyword>
<dbReference type="InterPro" id="IPR007848">
    <property type="entry name" value="Small_mtfrase_dom"/>
</dbReference>
<keyword evidence="3 7" id="KW-0489">Methyltransferase</keyword>
<reference evidence="7 8" key="1">
    <citation type="submission" date="2018-06" db="EMBL/GenBank/DDBJ databases">
        <title>Genomic Encyclopedia of Type Strains, Phase III (KMG-III): the genomes of soil and plant-associated and newly described type strains.</title>
        <authorList>
            <person name="Whitman W."/>
        </authorList>
    </citation>
    <scope>NUCLEOTIDE SEQUENCE [LARGE SCALE GENOMIC DNA]</scope>
    <source>
        <strain evidence="7 8">ORS 1419</strain>
    </source>
</reference>
<dbReference type="EMBL" id="QJTF01000004">
    <property type="protein sequence ID" value="PYE89230.1"/>
    <property type="molecule type" value="Genomic_DNA"/>
</dbReference>
<gene>
    <name evidence="7" type="ORF">C7477_10465</name>
</gene>
<dbReference type="CDD" id="cd02440">
    <property type="entry name" value="AdoMet_MTases"/>
    <property type="match status" value="1"/>
</dbReference>
<protein>
    <submittedName>
        <fullName evidence="7">16S rRNA m(2)G 1207 methyltransferase</fullName>
    </submittedName>
</protein>
<evidence type="ECO:0000313" key="8">
    <source>
        <dbReference type="Proteomes" id="UP000247454"/>
    </source>
</evidence>
<accession>A0A318TJ87</accession>
<dbReference type="Gene3D" id="3.40.50.150">
    <property type="entry name" value="Vaccinia Virus protein VP39"/>
    <property type="match status" value="2"/>
</dbReference>
<comment type="caution">
    <text evidence="7">The sequence shown here is derived from an EMBL/GenBank/DDBJ whole genome shotgun (WGS) entry which is preliminary data.</text>
</comment>